<dbReference type="PROSITE" id="PS51098">
    <property type="entry name" value="PTS_EIIB_TYPE_1"/>
    <property type="match status" value="1"/>
</dbReference>
<evidence type="ECO:0000256" key="11">
    <source>
        <dbReference type="PROSITE-ProRule" id="PRU00421"/>
    </source>
</evidence>
<feature type="transmembrane region" description="Helical" evidence="12">
    <location>
        <begin position="178"/>
        <end position="197"/>
    </location>
</feature>
<keyword evidence="9 12" id="KW-1133">Transmembrane helix</keyword>
<dbReference type="PANTHER" id="PTHR30175">
    <property type="entry name" value="PHOSPHOTRANSFERASE SYSTEM TRANSPORT PROTEIN"/>
    <property type="match status" value="1"/>
</dbReference>
<evidence type="ECO:0000256" key="2">
    <source>
        <dbReference type="ARBA" id="ARBA00022448"/>
    </source>
</evidence>
<evidence type="ECO:0000256" key="6">
    <source>
        <dbReference type="ARBA" id="ARBA00022683"/>
    </source>
</evidence>
<evidence type="ECO:0000259" key="13">
    <source>
        <dbReference type="PROSITE" id="PS51098"/>
    </source>
</evidence>
<dbReference type="PROSITE" id="PS01035">
    <property type="entry name" value="PTS_EIIB_TYPE_1_CYS"/>
    <property type="match status" value="1"/>
</dbReference>
<keyword evidence="4" id="KW-0762">Sugar transport</keyword>
<dbReference type="Pfam" id="PF02378">
    <property type="entry name" value="PTS_EIIC"/>
    <property type="match status" value="1"/>
</dbReference>
<reference evidence="16 17" key="1">
    <citation type="submission" date="2017-05" db="EMBL/GenBank/DDBJ databases">
        <authorList>
            <person name="Song R."/>
            <person name="Chenine A.L."/>
            <person name="Ruprecht R.M."/>
        </authorList>
    </citation>
    <scope>NUCLEOTIDE SEQUENCE [LARGE SCALE GENOMIC DNA]</scope>
    <source>
        <strain evidence="16 17">CECT 7927</strain>
    </source>
</reference>
<evidence type="ECO:0000256" key="7">
    <source>
        <dbReference type="ARBA" id="ARBA00022692"/>
    </source>
</evidence>
<dbReference type="InterPro" id="IPR001996">
    <property type="entry name" value="PTS_IIB_1"/>
</dbReference>
<dbReference type="GO" id="GO:0005886">
    <property type="term" value="C:plasma membrane"/>
    <property type="evidence" value="ECO:0007669"/>
    <property type="project" value="UniProtKB-SubCell"/>
</dbReference>
<feature type="domain" description="PTS EIIC type-1" evidence="14">
    <location>
        <begin position="108"/>
        <end position="458"/>
    </location>
</feature>
<dbReference type="OrthoDB" id="92465at2"/>
<keyword evidence="10 12" id="KW-0472">Membrane</keyword>
<dbReference type="InterPro" id="IPR003352">
    <property type="entry name" value="PTS_EIIC"/>
</dbReference>
<dbReference type="Gene3D" id="3.30.1360.60">
    <property type="entry name" value="Glucose permease domain IIB"/>
    <property type="match status" value="1"/>
</dbReference>
<dbReference type="InterPro" id="IPR018113">
    <property type="entry name" value="PTrfase_EIIB_Cys"/>
</dbReference>
<keyword evidence="5" id="KW-0808">Transferase</keyword>
<feature type="active site" description="Phosphocysteine intermediate; for EIIB activity" evidence="11">
    <location>
        <position position="26"/>
    </location>
</feature>
<feature type="transmembrane region" description="Helical" evidence="12">
    <location>
        <begin position="356"/>
        <end position="376"/>
    </location>
</feature>
<feature type="transmembrane region" description="Helical" evidence="12">
    <location>
        <begin position="242"/>
        <end position="266"/>
    </location>
</feature>
<evidence type="ECO:0000256" key="9">
    <source>
        <dbReference type="ARBA" id="ARBA00022989"/>
    </source>
</evidence>
<keyword evidence="6" id="KW-0598">Phosphotransferase system</keyword>
<keyword evidence="2" id="KW-0813">Transport</keyword>
<feature type="domain" description="PTS EIIB type-1" evidence="13">
    <location>
        <begin position="4"/>
        <end position="86"/>
    </location>
</feature>
<evidence type="ECO:0000256" key="12">
    <source>
        <dbReference type="SAM" id="Phobius"/>
    </source>
</evidence>
<evidence type="ECO:0000313" key="15">
    <source>
        <dbReference type="EMBL" id="MDW6002473.1"/>
    </source>
</evidence>
<evidence type="ECO:0000313" key="18">
    <source>
        <dbReference type="Proteomes" id="UP001283366"/>
    </source>
</evidence>
<evidence type="ECO:0000256" key="3">
    <source>
        <dbReference type="ARBA" id="ARBA00022475"/>
    </source>
</evidence>
<accession>A0A1Y6IWG7</accession>
<gene>
    <name evidence="16" type="primary">bglF_4</name>
    <name evidence="15" type="ORF">SBX37_06310</name>
    <name evidence="16" type="ORF">VIM7927_03308</name>
</gene>
<dbReference type="EMBL" id="FXXI01000007">
    <property type="protein sequence ID" value="SMS01997.1"/>
    <property type="molecule type" value="Genomic_DNA"/>
</dbReference>
<proteinExistence type="predicted"/>
<feature type="transmembrane region" description="Helical" evidence="12">
    <location>
        <begin position="421"/>
        <end position="444"/>
    </location>
</feature>
<feature type="transmembrane region" description="Helical" evidence="12">
    <location>
        <begin position="286"/>
        <end position="319"/>
    </location>
</feature>
<organism evidence="16 17">
    <name type="scientific">Vibrio mangrovi</name>
    <dbReference type="NCBI Taxonomy" id="474394"/>
    <lineage>
        <taxon>Bacteria</taxon>
        <taxon>Pseudomonadati</taxon>
        <taxon>Pseudomonadota</taxon>
        <taxon>Gammaproteobacteria</taxon>
        <taxon>Vibrionales</taxon>
        <taxon>Vibrionaceae</taxon>
        <taxon>Vibrio</taxon>
    </lineage>
</organism>
<evidence type="ECO:0000313" key="16">
    <source>
        <dbReference type="EMBL" id="SMS01997.1"/>
    </source>
</evidence>
<dbReference type="PANTHER" id="PTHR30175:SF1">
    <property type="entry name" value="PTS SYSTEM ARBUTIN-, CELLOBIOSE-, AND SALICIN-SPECIFIC EIIBC COMPONENT-RELATED"/>
    <property type="match status" value="1"/>
</dbReference>
<evidence type="ECO:0000256" key="8">
    <source>
        <dbReference type="ARBA" id="ARBA00022777"/>
    </source>
</evidence>
<reference evidence="15 18" key="2">
    <citation type="submission" date="2023-11" db="EMBL/GenBank/DDBJ databases">
        <title>Plant-associative lifestyle of Vibrio porteresiae and its evolutionary dynamics.</title>
        <authorList>
            <person name="Rameshkumar N."/>
            <person name="Kirti K."/>
        </authorList>
    </citation>
    <scope>NUCLEOTIDE SEQUENCE [LARGE SCALE GENOMIC DNA]</scope>
    <source>
        <strain evidence="15 18">MSSRF38</strain>
    </source>
</reference>
<feature type="transmembrane region" description="Helical" evidence="12">
    <location>
        <begin position="383"/>
        <end position="401"/>
    </location>
</feature>
<dbReference type="GO" id="GO:0016301">
    <property type="term" value="F:kinase activity"/>
    <property type="evidence" value="ECO:0007669"/>
    <property type="project" value="UniProtKB-KW"/>
</dbReference>
<dbReference type="EMBL" id="JAWRCO010000001">
    <property type="protein sequence ID" value="MDW6002473.1"/>
    <property type="molecule type" value="Genomic_DNA"/>
</dbReference>
<name>A0A1Y6IWG7_9VIBR</name>
<dbReference type="GO" id="GO:0008982">
    <property type="term" value="F:protein-N(PI)-phosphohistidine-sugar phosphotransferase activity"/>
    <property type="evidence" value="ECO:0007669"/>
    <property type="project" value="InterPro"/>
</dbReference>
<protein>
    <submittedName>
        <fullName evidence="16">PTS system beta-glucoside-specific EIIBCA component</fullName>
    </submittedName>
    <submittedName>
        <fullName evidence="15">PTS transporter subunit EIIC</fullName>
    </submittedName>
</protein>
<evidence type="ECO:0000256" key="5">
    <source>
        <dbReference type="ARBA" id="ARBA00022679"/>
    </source>
</evidence>
<feature type="transmembrane region" description="Helical" evidence="12">
    <location>
        <begin position="203"/>
        <end position="230"/>
    </location>
</feature>
<dbReference type="RefSeq" id="WP_087482009.1">
    <property type="nucleotide sequence ID" value="NZ_AP024883.1"/>
</dbReference>
<dbReference type="PROSITE" id="PS51103">
    <property type="entry name" value="PTS_EIIC_TYPE_1"/>
    <property type="match status" value="1"/>
</dbReference>
<keyword evidence="3" id="KW-1003">Cell membrane</keyword>
<keyword evidence="18" id="KW-1185">Reference proteome</keyword>
<evidence type="ECO:0000256" key="10">
    <source>
        <dbReference type="ARBA" id="ARBA00023136"/>
    </source>
</evidence>
<evidence type="ECO:0000256" key="4">
    <source>
        <dbReference type="ARBA" id="ARBA00022597"/>
    </source>
</evidence>
<feature type="transmembrane region" description="Helical" evidence="12">
    <location>
        <begin position="326"/>
        <end position="344"/>
    </location>
</feature>
<dbReference type="InterPro" id="IPR036878">
    <property type="entry name" value="Glu_permease_IIB"/>
</dbReference>
<comment type="subcellular location">
    <subcellularLocation>
        <location evidence="1">Cell membrane</location>
        <topology evidence="1">Multi-pass membrane protein</topology>
    </subcellularLocation>
</comment>
<evidence type="ECO:0000259" key="14">
    <source>
        <dbReference type="PROSITE" id="PS51103"/>
    </source>
</evidence>
<dbReference type="GO" id="GO:0009401">
    <property type="term" value="P:phosphoenolpyruvate-dependent sugar phosphotransferase system"/>
    <property type="evidence" value="ECO:0007669"/>
    <property type="project" value="UniProtKB-KW"/>
</dbReference>
<sequence length="461" mass="48108">MNYSNLAKTILRLVGDKENVAELAHCATRLRFKLNDHARANKEEIQSLDGVLSVVESGGQFQVIIGNHVSQVFSELMSQMGGASSAPAATDSTNTAKNKASIGSRIFEVISGSFTPLLGPLAGAGMLKAVLAVVSLMNWMDASSSSYLILSAIANAVFYFLPVFLGISAAIKMGANGYLGGVIGAALLEPNFTGLIGNADATFFGIPVVAINYSSTVFPIFIAVAGLAFLEKQLKKICPQNLQMFLVPMICLLVIVPLTVLIFGPFGVNLGNVVAAGINWLSAHSGALTGAVIGGTIMFMVVLGLHWGLVPIVVANLALGGSPIAAMWAPCTFAQMGIAVAFFLRSKDPSVKAIAGPAAITGLLAGVTEPIIYGLILRYRRAIPVVMISGAAGGCVVGYFQTKMTAFGFHNIFTIPLFDPLVPYIIGISLGFGLSVILGMMFAVDNQKQGEGAGKQQTVAS</sequence>
<dbReference type="AlphaFoldDB" id="A0A1Y6IWG7"/>
<dbReference type="SUPFAM" id="SSF55604">
    <property type="entry name" value="Glucose permease domain IIB"/>
    <property type="match status" value="1"/>
</dbReference>
<dbReference type="InterPro" id="IPR013013">
    <property type="entry name" value="PTS_EIIC_1"/>
</dbReference>
<dbReference type="InterPro" id="IPR050558">
    <property type="entry name" value="PTS_Sugar-Specific_Components"/>
</dbReference>
<feature type="transmembrane region" description="Helical" evidence="12">
    <location>
        <begin position="147"/>
        <end position="171"/>
    </location>
</feature>
<feature type="transmembrane region" description="Helical" evidence="12">
    <location>
        <begin position="106"/>
        <end position="127"/>
    </location>
</feature>
<dbReference type="Proteomes" id="UP000196125">
    <property type="component" value="Unassembled WGS sequence"/>
</dbReference>
<evidence type="ECO:0000256" key="1">
    <source>
        <dbReference type="ARBA" id="ARBA00004651"/>
    </source>
</evidence>
<dbReference type="Proteomes" id="UP001283366">
    <property type="component" value="Unassembled WGS sequence"/>
</dbReference>
<dbReference type="FunFam" id="3.30.1360.60:FF:000001">
    <property type="entry name" value="PTS system glucose-specific IIBC component PtsG"/>
    <property type="match status" value="1"/>
</dbReference>
<dbReference type="CDD" id="cd00212">
    <property type="entry name" value="PTS_IIB_glc"/>
    <property type="match status" value="1"/>
</dbReference>
<dbReference type="Pfam" id="PF00367">
    <property type="entry name" value="PTS_EIIB"/>
    <property type="match status" value="1"/>
</dbReference>
<keyword evidence="8" id="KW-0418">Kinase</keyword>
<keyword evidence="7 12" id="KW-0812">Transmembrane</keyword>
<evidence type="ECO:0000313" key="17">
    <source>
        <dbReference type="Proteomes" id="UP000196125"/>
    </source>
</evidence>